<dbReference type="NCBIfam" id="TIGR03993">
    <property type="entry name" value="hydrog_HybE"/>
    <property type="match status" value="1"/>
</dbReference>
<sequence length="160" mass="17467">MQTVINGFQVNPARQLEVAFNAIAAGDIHHLPFFQPQIPVRACGFQLFEHQWIGCLLTPWMLSLLVLPGPDQVWQQRAVGEKLALILPCGNVCFTVGHVEGCGQYLASSLMSPLDQHLGAEQAVTLAENTARMALSLPVVDSTIPSNPGRRALFRLSPRS</sequence>
<organism evidence="2">
    <name type="scientific">Serratia fonticola</name>
    <dbReference type="NCBI Taxonomy" id="47917"/>
    <lineage>
        <taxon>Bacteria</taxon>
        <taxon>Pseudomonadati</taxon>
        <taxon>Pseudomonadota</taxon>
        <taxon>Gammaproteobacteria</taxon>
        <taxon>Enterobacterales</taxon>
        <taxon>Yersiniaceae</taxon>
        <taxon>Serratia</taxon>
    </lineage>
</organism>
<dbReference type="Gene3D" id="3.30.1460.40">
    <property type="entry name" value="[NiFe]-hydrogenase assembly chaperone, HybE"/>
    <property type="match status" value="1"/>
</dbReference>
<reference evidence="2" key="1">
    <citation type="submission" date="2019-06" db="EMBL/GenBank/DDBJ databases">
        <authorList>
            <person name="Deangelis K."/>
            <person name="Huntemann M."/>
            <person name="Clum A."/>
            <person name="Pillay M."/>
            <person name="Palaniappan K."/>
            <person name="Varghese N."/>
            <person name="Mikhailova N."/>
            <person name="Stamatis D."/>
            <person name="Reddy T."/>
            <person name="Daum C."/>
            <person name="Shapiro N."/>
            <person name="Ivanova N."/>
            <person name="Kyrpides N."/>
            <person name="Woyke T."/>
        </authorList>
    </citation>
    <scope>NUCLEOTIDE SEQUENCE [LARGE SCALE GENOMIC DNA]</scope>
    <source>
        <strain evidence="2">128R</strain>
    </source>
</reference>
<protein>
    <submittedName>
        <fullName evidence="2">Tat proofreading chaperone HybE</fullName>
    </submittedName>
</protein>
<gene>
    <name evidence="2" type="ORF">FHU10_5043</name>
</gene>
<comment type="similarity">
    <text evidence="1">Belongs to the HupJ family.</text>
</comment>
<evidence type="ECO:0000256" key="1">
    <source>
        <dbReference type="ARBA" id="ARBA00006532"/>
    </source>
</evidence>
<dbReference type="InterPro" id="IPR038530">
    <property type="entry name" value="NiFe-hyd_HybE_sf"/>
</dbReference>
<dbReference type="Pfam" id="PF11939">
    <property type="entry name" value="NiFe-hyd_HybE"/>
    <property type="match status" value="1"/>
</dbReference>
<dbReference type="AlphaFoldDB" id="A0A542BND1"/>
<comment type="caution">
    <text evidence="2">The sequence shown here is derived from an EMBL/GenBank/DDBJ whole genome shotgun (WGS) entry which is preliminary data.</text>
</comment>
<reference evidence="2" key="2">
    <citation type="submission" date="2019-08" db="EMBL/GenBank/DDBJ databases">
        <title>Investigation of anaerobic lignin degradation for improved lignocellulosic biofuels.</title>
        <authorList>
            <person name="Deangelis K.PhD."/>
        </authorList>
    </citation>
    <scope>NUCLEOTIDE SEQUENCE [LARGE SCALE GENOMIC DNA]</scope>
    <source>
        <strain evidence="2">128R</strain>
    </source>
</reference>
<accession>A0A542BND1</accession>
<proteinExistence type="inferred from homology"/>
<name>A0A542BND1_SERFO</name>
<evidence type="ECO:0000313" key="2">
    <source>
        <dbReference type="EMBL" id="TVZ72370.1"/>
    </source>
</evidence>
<dbReference type="OrthoDB" id="6485044at2"/>
<dbReference type="NCBIfam" id="NF007776">
    <property type="entry name" value="PRK10465.1"/>
    <property type="match status" value="1"/>
</dbReference>
<dbReference type="InterPro" id="IPR023994">
    <property type="entry name" value="NiFe-hyd_HybE"/>
</dbReference>
<dbReference type="EMBL" id="VISQ01000001">
    <property type="protein sequence ID" value="TVZ72370.1"/>
    <property type="molecule type" value="Genomic_DNA"/>
</dbReference>